<dbReference type="GO" id="GO:0042597">
    <property type="term" value="C:periplasmic space"/>
    <property type="evidence" value="ECO:0007669"/>
    <property type="project" value="UniProtKB-SubCell"/>
</dbReference>
<comment type="subcellular location">
    <subcellularLocation>
        <location evidence="1">Periplasm</location>
    </subcellularLocation>
</comment>
<comment type="pathway">
    <text evidence="2">Glycan biosynthesis; alginate biosynthesis.</text>
</comment>
<evidence type="ECO:0000313" key="10">
    <source>
        <dbReference type="Proteomes" id="UP000037178"/>
    </source>
</evidence>
<gene>
    <name evidence="9" type="ORF">AIOL_001522</name>
</gene>
<evidence type="ECO:0000256" key="5">
    <source>
        <dbReference type="ARBA" id="ARBA00022729"/>
    </source>
</evidence>
<keyword evidence="6" id="KW-0574">Periplasm</keyword>
<protein>
    <recommendedName>
        <fullName evidence="4">Alginate biosynthesis protein AlgF</fullName>
    </recommendedName>
</protein>
<keyword evidence="7" id="KW-0016">Alginate biosynthesis</keyword>
<sequence length="193" mass="20537">MPSYWKFLLFIAATAWPCFSSAQDGTLYKEPPPPDAAFLRWVDPSPAPIVLGLAGIDSEGAAYRAISASEIVGLSEGHFYTAGRAADGEVVIIEEPARLDRSKVYVTVVNLSQSARQLELARDGRRVIGATQTNSAKTRAVNPVTVALNVVGGAGSNAGTFQITLGRGQNVTFVARPDGVVMLQDRFGSNLEK</sequence>
<dbReference type="InterPro" id="IPR035422">
    <property type="entry name" value="AlgF"/>
</dbReference>
<dbReference type="UniPathway" id="UPA00286"/>
<comment type="caution">
    <text evidence="9">The sequence shown here is derived from an EMBL/GenBank/DDBJ whole genome shotgun (WGS) entry which is preliminary data.</text>
</comment>
<keyword evidence="9" id="KW-0808">Transferase</keyword>
<evidence type="ECO:0000256" key="6">
    <source>
        <dbReference type="ARBA" id="ARBA00022764"/>
    </source>
</evidence>
<comment type="similarity">
    <text evidence="3">Belongs to the AlgF family.</text>
</comment>
<dbReference type="AlphaFoldDB" id="A0A0J9GST8"/>
<dbReference type="Proteomes" id="UP000037178">
    <property type="component" value="Unassembled WGS sequence"/>
</dbReference>
<accession>A0A0J9GST8</accession>
<dbReference type="RefSeq" id="WP_049642434.1">
    <property type="nucleotide sequence ID" value="NZ_LFTY01000002.1"/>
</dbReference>
<keyword evidence="10" id="KW-1185">Reference proteome</keyword>
<proteinExistence type="inferred from homology"/>
<feature type="signal peptide" evidence="8">
    <location>
        <begin position="1"/>
        <end position="22"/>
    </location>
</feature>
<evidence type="ECO:0000256" key="4">
    <source>
        <dbReference type="ARBA" id="ARBA00013964"/>
    </source>
</evidence>
<feature type="chain" id="PRO_5005320325" description="Alginate biosynthesis protein AlgF" evidence="8">
    <location>
        <begin position="23"/>
        <end position="193"/>
    </location>
</feature>
<keyword evidence="5 8" id="KW-0732">Signal</keyword>
<dbReference type="Pfam" id="PF11182">
    <property type="entry name" value="AlgF"/>
    <property type="match status" value="1"/>
</dbReference>
<evidence type="ECO:0000256" key="3">
    <source>
        <dbReference type="ARBA" id="ARBA00010033"/>
    </source>
</evidence>
<reference evidence="9 10" key="1">
    <citation type="submission" date="2015-06" db="EMBL/GenBank/DDBJ databases">
        <title>Draft genome sequence of an Alphaproteobacteria species associated to the Mediterranean sponge Oscarella lobularis.</title>
        <authorList>
            <person name="Jourda C."/>
            <person name="Santini S."/>
            <person name="Claverie J.-M."/>
        </authorList>
    </citation>
    <scope>NUCLEOTIDE SEQUENCE [LARGE SCALE GENOMIC DNA]</scope>
    <source>
        <strain evidence="9">IGS</strain>
    </source>
</reference>
<dbReference type="GO" id="GO:0016740">
    <property type="term" value="F:transferase activity"/>
    <property type="evidence" value="ECO:0007669"/>
    <property type="project" value="UniProtKB-KW"/>
</dbReference>
<organism evidence="9 10">
    <name type="scientific">Candidatus Rhodobacter oscarellae</name>
    <dbReference type="NCBI Taxonomy" id="1675527"/>
    <lineage>
        <taxon>Bacteria</taxon>
        <taxon>Pseudomonadati</taxon>
        <taxon>Pseudomonadota</taxon>
        <taxon>Alphaproteobacteria</taxon>
        <taxon>Rhodobacterales</taxon>
        <taxon>Rhodobacter group</taxon>
        <taxon>Rhodobacter</taxon>
    </lineage>
</organism>
<evidence type="ECO:0000256" key="7">
    <source>
        <dbReference type="ARBA" id="ARBA00022841"/>
    </source>
</evidence>
<name>A0A0J9GST8_9RHOB</name>
<dbReference type="GO" id="GO:0042121">
    <property type="term" value="P:alginic acid biosynthetic process"/>
    <property type="evidence" value="ECO:0007669"/>
    <property type="project" value="UniProtKB-UniPathway"/>
</dbReference>
<dbReference type="STRING" id="1675527.AIOL_001522"/>
<dbReference type="PATRIC" id="fig|1675527.3.peg.1615"/>
<evidence type="ECO:0000256" key="2">
    <source>
        <dbReference type="ARBA" id="ARBA00005182"/>
    </source>
</evidence>
<dbReference type="OrthoDB" id="7872201at2"/>
<evidence type="ECO:0000256" key="1">
    <source>
        <dbReference type="ARBA" id="ARBA00004418"/>
    </source>
</evidence>
<dbReference type="EMBL" id="LFTY01000002">
    <property type="protein sequence ID" value="KMW56568.1"/>
    <property type="molecule type" value="Genomic_DNA"/>
</dbReference>
<evidence type="ECO:0000256" key="8">
    <source>
        <dbReference type="SAM" id="SignalP"/>
    </source>
</evidence>
<evidence type="ECO:0000313" key="9">
    <source>
        <dbReference type="EMBL" id="KMW56568.1"/>
    </source>
</evidence>